<proteinExistence type="predicted"/>
<evidence type="ECO:0000313" key="2">
    <source>
        <dbReference type="Proteomes" id="UP000327013"/>
    </source>
</evidence>
<dbReference type="Gene3D" id="3.40.50.300">
    <property type="entry name" value="P-loop containing nucleotide triphosphate hydrolases"/>
    <property type="match status" value="1"/>
</dbReference>
<reference evidence="1 2" key="1">
    <citation type="submission" date="2019-06" db="EMBL/GenBank/DDBJ databases">
        <title>A chromosomal-level reference genome of Carpinus fangiana (Coryloideae, Betulaceae).</title>
        <authorList>
            <person name="Yang X."/>
            <person name="Wang Z."/>
            <person name="Zhang L."/>
            <person name="Hao G."/>
            <person name="Liu J."/>
            <person name="Yang Y."/>
        </authorList>
    </citation>
    <scope>NUCLEOTIDE SEQUENCE [LARGE SCALE GENOMIC DNA]</scope>
    <source>
        <strain evidence="1">Cfa_2016G</strain>
        <tissue evidence="1">Leaf</tissue>
    </source>
</reference>
<dbReference type="AlphaFoldDB" id="A0A5N6R4P8"/>
<dbReference type="EMBL" id="CM017325">
    <property type="protein sequence ID" value="KAE8055631.1"/>
    <property type="molecule type" value="Genomic_DNA"/>
</dbReference>
<protein>
    <recommendedName>
        <fullName evidence="3">Helicase/UvrB N-terminal domain-containing protein</fullName>
    </recommendedName>
</protein>
<keyword evidence="2" id="KW-1185">Reference proteome</keyword>
<sequence>MVQREVEKPWNQSLLKQAVPSNYMYVDPLPFARSYQLEALEMAMKQSTIVFLETRSGKTLVAIMLLRSYAYLLRKPSPFIAVS</sequence>
<gene>
    <name evidence="1" type="ORF">FH972_012459</name>
</gene>
<organism evidence="1 2">
    <name type="scientific">Carpinus fangiana</name>
    <dbReference type="NCBI Taxonomy" id="176857"/>
    <lineage>
        <taxon>Eukaryota</taxon>
        <taxon>Viridiplantae</taxon>
        <taxon>Streptophyta</taxon>
        <taxon>Embryophyta</taxon>
        <taxon>Tracheophyta</taxon>
        <taxon>Spermatophyta</taxon>
        <taxon>Magnoliopsida</taxon>
        <taxon>eudicotyledons</taxon>
        <taxon>Gunneridae</taxon>
        <taxon>Pentapetalae</taxon>
        <taxon>rosids</taxon>
        <taxon>fabids</taxon>
        <taxon>Fagales</taxon>
        <taxon>Betulaceae</taxon>
        <taxon>Carpinus</taxon>
    </lineage>
</organism>
<dbReference type="OrthoDB" id="6513042at2759"/>
<dbReference type="InterPro" id="IPR027417">
    <property type="entry name" value="P-loop_NTPase"/>
</dbReference>
<dbReference type="Proteomes" id="UP000327013">
    <property type="component" value="Chromosome 5"/>
</dbReference>
<evidence type="ECO:0008006" key="3">
    <source>
        <dbReference type="Google" id="ProtNLM"/>
    </source>
</evidence>
<name>A0A5N6R4P8_9ROSI</name>
<dbReference type="SUPFAM" id="SSF52540">
    <property type="entry name" value="P-loop containing nucleoside triphosphate hydrolases"/>
    <property type="match status" value="1"/>
</dbReference>
<accession>A0A5N6R4P8</accession>
<evidence type="ECO:0000313" key="1">
    <source>
        <dbReference type="EMBL" id="KAE8055631.1"/>
    </source>
</evidence>